<dbReference type="AlphaFoldDB" id="A0A6A6YKR2"/>
<feature type="non-terminal residue" evidence="3">
    <location>
        <position position="1"/>
    </location>
</feature>
<feature type="domain" description="Nephrocystin 3-like N-terminal" evidence="2">
    <location>
        <begin position="35"/>
        <end position="206"/>
    </location>
</feature>
<dbReference type="OrthoDB" id="3927445at2759"/>
<proteinExistence type="predicted"/>
<reference evidence="5" key="2">
    <citation type="submission" date="2020-04" db="EMBL/GenBank/DDBJ databases">
        <authorList>
            <consortium name="NCBI Genome Project"/>
        </authorList>
    </citation>
    <scope>NUCLEOTIDE SEQUENCE</scope>
    <source>
        <strain evidence="5">CBS 304.34</strain>
    </source>
</reference>
<dbReference type="Gene3D" id="3.40.50.300">
    <property type="entry name" value="P-loop containing nucleotide triphosphate hydrolases"/>
    <property type="match status" value="1"/>
</dbReference>
<organism evidence="3">
    <name type="scientific">Mytilinidion resinicola</name>
    <dbReference type="NCBI Taxonomy" id="574789"/>
    <lineage>
        <taxon>Eukaryota</taxon>
        <taxon>Fungi</taxon>
        <taxon>Dikarya</taxon>
        <taxon>Ascomycota</taxon>
        <taxon>Pezizomycotina</taxon>
        <taxon>Dothideomycetes</taxon>
        <taxon>Pleosporomycetidae</taxon>
        <taxon>Mytilinidiales</taxon>
        <taxon>Mytilinidiaceae</taxon>
        <taxon>Mytilinidion</taxon>
    </lineage>
</organism>
<keyword evidence="4" id="KW-1185">Reference proteome</keyword>
<gene>
    <name evidence="3 5" type="ORF">BDZ99DRAFT_356457</name>
</gene>
<reference evidence="5" key="3">
    <citation type="submission" date="2025-04" db="UniProtKB">
        <authorList>
            <consortium name="RefSeq"/>
        </authorList>
    </citation>
    <scope>IDENTIFICATION</scope>
    <source>
        <strain evidence="5">CBS 304.34</strain>
    </source>
</reference>
<dbReference type="RefSeq" id="XP_033576344.1">
    <property type="nucleotide sequence ID" value="XM_033714621.1"/>
</dbReference>
<feature type="non-terminal residue" evidence="3">
    <location>
        <position position="582"/>
    </location>
</feature>
<dbReference type="SUPFAM" id="SSF52540">
    <property type="entry name" value="P-loop containing nucleoside triphosphate hydrolases"/>
    <property type="match status" value="1"/>
</dbReference>
<evidence type="ECO:0000313" key="5">
    <source>
        <dbReference type="RefSeq" id="XP_033576344.1"/>
    </source>
</evidence>
<evidence type="ECO:0000256" key="1">
    <source>
        <dbReference type="ARBA" id="ARBA00022737"/>
    </source>
</evidence>
<dbReference type="Proteomes" id="UP000504636">
    <property type="component" value="Unplaced"/>
</dbReference>
<protein>
    <recommendedName>
        <fullName evidence="2">Nephrocystin 3-like N-terminal domain-containing protein</fullName>
    </recommendedName>
</protein>
<evidence type="ECO:0000313" key="4">
    <source>
        <dbReference type="Proteomes" id="UP000504636"/>
    </source>
</evidence>
<dbReference type="InterPro" id="IPR027417">
    <property type="entry name" value="P-loop_NTPase"/>
</dbReference>
<dbReference type="Pfam" id="PF24883">
    <property type="entry name" value="NPHP3_N"/>
    <property type="match status" value="1"/>
</dbReference>
<dbReference type="EMBL" id="MU003701">
    <property type="protein sequence ID" value="KAF2809380.1"/>
    <property type="molecule type" value="Genomic_DNA"/>
</dbReference>
<sequence>IRELTVEQRQALLDSLRFSDIEKRQMTIKHAYDTTCDWIFECPEYMSWSALSNNMKEDPFLWIRGNSGSGKSTIIKFAFTYHRTRQGDDSRIAFFFDARGTDLQKTAKGVYRSLLLQILKGTEEIPREIHALEQSMRGGFSTWQTSALKELLEYFIPRSGRPTFCFIDALDECQRSDSRDVITFFARLSELCAKKQIIFRVCFSSRYDPRIPTQDRRRVCLEEQEGHNLDILRYIEHKLQTRPGIPTQATQQALKRKASGVFLWAMLVVGTLNKDPDWGRRCSFRDRLDMIPADLHELYRHILTPKRENDSEDKLLLCLQWILFAKKPQTPMELYFAILSDANPEALRTMRESARNQPTEDLAAKFLLDASKGLVEITHAHVPVVQFIHESLPKFLHSDYAIGQIWRERQSAFQGNSHDRLKRCCLRFLEGLATPASGTLDEVEFPNYCHQKDGGKWTQSLCSSKDHLPPSLDPLPIFARYAVENILYHANEAERNGVTQAQLSQYFPLTHWIQLVNTLSDQPLYTPKASLLYILAEQNMSELIAAHPHRLSYLNPEQELYGSPFFVALAKANIDTIRSFFR</sequence>
<name>A0A6A6YKR2_9PEZI</name>
<keyword evidence="1" id="KW-0677">Repeat</keyword>
<accession>A0A6A6YKR2</accession>
<dbReference type="PANTHER" id="PTHR10039:SF5">
    <property type="entry name" value="NACHT DOMAIN-CONTAINING PROTEIN"/>
    <property type="match status" value="1"/>
</dbReference>
<evidence type="ECO:0000259" key="2">
    <source>
        <dbReference type="Pfam" id="PF24883"/>
    </source>
</evidence>
<reference evidence="3 5" key="1">
    <citation type="journal article" date="2020" name="Stud. Mycol.">
        <title>101 Dothideomycetes genomes: a test case for predicting lifestyles and emergence of pathogens.</title>
        <authorList>
            <person name="Haridas S."/>
            <person name="Albert R."/>
            <person name="Binder M."/>
            <person name="Bloem J."/>
            <person name="Labutti K."/>
            <person name="Salamov A."/>
            <person name="Andreopoulos B."/>
            <person name="Baker S."/>
            <person name="Barry K."/>
            <person name="Bills G."/>
            <person name="Bluhm B."/>
            <person name="Cannon C."/>
            <person name="Castanera R."/>
            <person name="Culley D."/>
            <person name="Daum C."/>
            <person name="Ezra D."/>
            <person name="Gonzalez J."/>
            <person name="Henrissat B."/>
            <person name="Kuo A."/>
            <person name="Liang C."/>
            <person name="Lipzen A."/>
            <person name="Lutzoni F."/>
            <person name="Magnuson J."/>
            <person name="Mondo S."/>
            <person name="Nolan M."/>
            <person name="Ohm R."/>
            <person name="Pangilinan J."/>
            <person name="Park H.-J."/>
            <person name="Ramirez L."/>
            <person name="Alfaro M."/>
            <person name="Sun H."/>
            <person name="Tritt A."/>
            <person name="Yoshinaga Y."/>
            <person name="Zwiers L.-H."/>
            <person name="Turgeon B."/>
            <person name="Goodwin S."/>
            <person name="Spatafora J."/>
            <person name="Crous P."/>
            <person name="Grigoriev I."/>
        </authorList>
    </citation>
    <scope>NUCLEOTIDE SEQUENCE</scope>
    <source>
        <strain evidence="3 5">CBS 304.34</strain>
    </source>
</reference>
<evidence type="ECO:0000313" key="3">
    <source>
        <dbReference type="EMBL" id="KAF2809380.1"/>
    </source>
</evidence>
<dbReference type="GeneID" id="54455514"/>
<dbReference type="InterPro" id="IPR056884">
    <property type="entry name" value="NPHP3-like_N"/>
</dbReference>
<dbReference type="PANTHER" id="PTHR10039">
    <property type="entry name" value="AMELOGENIN"/>
    <property type="match status" value="1"/>
</dbReference>